<comment type="function">
    <text evidence="3 4">Participates actively in the response to hyperosmotic and heat shock by preventing the aggregation of stress-denatured proteins, in association with DnaK and GrpE. It is the nucleotide exchange factor for DnaK and may function as a thermosensor. Unfolded proteins bind initially to DnaJ; upon interaction with the DnaJ-bound protein, DnaK hydrolyzes its bound ATP, resulting in the formation of a stable complex. GrpE releases ADP from DnaK; ATP binding to DnaK triggers the release of the substrate protein, thus completing the reaction cycle. Several rounds of ATP-dependent interactions between DnaJ, DnaK and GrpE are required for fully efficient folding.</text>
</comment>
<dbReference type="PROSITE" id="PS01071">
    <property type="entry name" value="GRPE"/>
    <property type="match status" value="1"/>
</dbReference>
<name>A0ABS4KC91_9FIRM</name>
<comment type="subunit">
    <text evidence="3">Homodimer.</text>
</comment>
<dbReference type="InterPro" id="IPR000740">
    <property type="entry name" value="GrpE"/>
</dbReference>
<keyword evidence="6" id="KW-0175">Coiled coil</keyword>
<dbReference type="PANTHER" id="PTHR21237">
    <property type="entry name" value="GRPE PROTEIN"/>
    <property type="match status" value="1"/>
</dbReference>
<dbReference type="SUPFAM" id="SSF51064">
    <property type="entry name" value="Head domain of nucleotide exchange factor GrpE"/>
    <property type="match status" value="1"/>
</dbReference>
<dbReference type="CDD" id="cd00446">
    <property type="entry name" value="GrpE"/>
    <property type="match status" value="1"/>
</dbReference>
<dbReference type="NCBIfam" id="NF010738">
    <property type="entry name" value="PRK14140.1"/>
    <property type="match status" value="1"/>
</dbReference>
<keyword evidence="3 4" id="KW-0346">Stress response</keyword>
<protein>
    <recommendedName>
        <fullName evidence="3 4">Protein GrpE</fullName>
    </recommendedName>
    <alternativeName>
        <fullName evidence="3">HSP-70 cofactor</fullName>
    </alternativeName>
</protein>
<dbReference type="RefSeq" id="WP_210060089.1">
    <property type="nucleotide sequence ID" value="NZ_JAGGLJ010000002.1"/>
</dbReference>
<keyword evidence="2 3" id="KW-0143">Chaperone</keyword>
<dbReference type="SUPFAM" id="SSF58014">
    <property type="entry name" value="Coiled-coil domain of nucleotide exchange factor GrpE"/>
    <property type="match status" value="1"/>
</dbReference>
<accession>A0ABS4KC91</accession>
<dbReference type="EMBL" id="JAGGLJ010000002">
    <property type="protein sequence ID" value="MBP2024781.1"/>
    <property type="molecule type" value="Genomic_DNA"/>
</dbReference>
<dbReference type="PANTHER" id="PTHR21237:SF23">
    <property type="entry name" value="GRPE PROTEIN HOMOLOG, MITOCHONDRIAL"/>
    <property type="match status" value="1"/>
</dbReference>
<evidence type="ECO:0000256" key="2">
    <source>
        <dbReference type="ARBA" id="ARBA00023186"/>
    </source>
</evidence>
<comment type="subcellular location">
    <subcellularLocation>
        <location evidence="3">Cytoplasm</location>
    </subcellularLocation>
</comment>
<reference evidence="7 8" key="1">
    <citation type="submission" date="2021-03" db="EMBL/GenBank/DDBJ databases">
        <title>Genomic Encyclopedia of Type Strains, Phase IV (KMG-IV): sequencing the most valuable type-strain genomes for metagenomic binning, comparative biology and taxonomic classification.</title>
        <authorList>
            <person name="Goeker M."/>
        </authorList>
    </citation>
    <scope>NUCLEOTIDE SEQUENCE [LARGE SCALE GENOMIC DNA]</scope>
    <source>
        <strain evidence="7 8">DSM 27563</strain>
    </source>
</reference>
<gene>
    <name evidence="3" type="primary">grpE</name>
    <name evidence="7" type="ORF">J2Z71_000297</name>
</gene>
<dbReference type="Gene3D" id="3.90.20.20">
    <property type="match status" value="1"/>
</dbReference>
<evidence type="ECO:0000256" key="3">
    <source>
        <dbReference type="HAMAP-Rule" id="MF_01151"/>
    </source>
</evidence>
<dbReference type="HAMAP" id="MF_01151">
    <property type="entry name" value="GrpE"/>
    <property type="match status" value="1"/>
</dbReference>
<evidence type="ECO:0000256" key="4">
    <source>
        <dbReference type="RuleBase" id="RU000639"/>
    </source>
</evidence>
<dbReference type="Proteomes" id="UP001519306">
    <property type="component" value="Unassembled WGS sequence"/>
</dbReference>
<evidence type="ECO:0000313" key="8">
    <source>
        <dbReference type="Proteomes" id="UP001519306"/>
    </source>
</evidence>
<sequence length="171" mass="19984">MVDEVKREDEEVTENLDEEAQIVEEVTEEIEEENEKYELLQESFLRLQADFTNYKRRTEQEKQDYLNLGATKIINDLLPIVDNFERALENKEEGKFYEGVEMIYAQIEGLLERNGVEEIKALNEKFDPNFHHAVLVEEAKDVESDTVIDVLQKGYKLGEKVLRPAMVKVSQ</sequence>
<evidence type="ECO:0000256" key="5">
    <source>
        <dbReference type="RuleBase" id="RU004478"/>
    </source>
</evidence>
<evidence type="ECO:0000313" key="7">
    <source>
        <dbReference type="EMBL" id="MBP2024781.1"/>
    </source>
</evidence>
<dbReference type="Pfam" id="PF01025">
    <property type="entry name" value="GrpE"/>
    <property type="match status" value="1"/>
</dbReference>
<evidence type="ECO:0000256" key="1">
    <source>
        <dbReference type="ARBA" id="ARBA00009054"/>
    </source>
</evidence>
<dbReference type="PRINTS" id="PR00773">
    <property type="entry name" value="GRPEPROTEIN"/>
</dbReference>
<keyword evidence="8" id="KW-1185">Reference proteome</keyword>
<dbReference type="Gene3D" id="2.30.22.10">
    <property type="entry name" value="Head domain of nucleotide exchange factor GrpE"/>
    <property type="match status" value="1"/>
</dbReference>
<dbReference type="InterPro" id="IPR013805">
    <property type="entry name" value="GrpE_CC"/>
</dbReference>
<comment type="similarity">
    <text evidence="1 3 5">Belongs to the GrpE family.</text>
</comment>
<dbReference type="InterPro" id="IPR009012">
    <property type="entry name" value="GrpE_head"/>
</dbReference>
<feature type="coiled-coil region" evidence="6">
    <location>
        <begin position="13"/>
        <end position="50"/>
    </location>
</feature>
<comment type="caution">
    <text evidence="7">The sequence shown here is derived from an EMBL/GenBank/DDBJ whole genome shotgun (WGS) entry which is preliminary data.</text>
</comment>
<proteinExistence type="inferred from homology"/>
<keyword evidence="3" id="KW-0963">Cytoplasm</keyword>
<organism evidence="7 8">
    <name type="scientific">Peptoniphilus stercorisuis</name>
    <dbReference type="NCBI Taxonomy" id="1436965"/>
    <lineage>
        <taxon>Bacteria</taxon>
        <taxon>Bacillati</taxon>
        <taxon>Bacillota</taxon>
        <taxon>Tissierellia</taxon>
        <taxon>Tissierellales</taxon>
        <taxon>Peptoniphilaceae</taxon>
        <taxon>Peptoniphilus</taxon>
    </lineage>
</organism>
<evidence type="ECO:0000256" key="6">
    <source>
        <dbReference type="SAM" id="Coils"/>
    </source>
</evidence>